<dbReference type="InterPro" id="IPR011050">
    <property type="entry name" value="Pectin_lyase_fold/virulence"/>
</dbReference>
<evidence type="ECO:0000259" key="2">
    <source>
        <dbReference type="Pfam" id="PF16318"/>
    </source>
</evidence>
<dbReference type="Proteomes" id="UP000824246">
    <property type="component" value="Unassembled WGS sequence"/>
</dbReference>
<dbReference type="Pfam" id="PF17161">
    <property type="entry name" value="DUF5123"/>
    <property type="match status" value="1"/>
</dbReference>
<dbReference type="InterPro" id="IPR003961">
    <property type="entry name" value="FN3_dom"/>
</dbReference>
<feature type="domain" description="DUF5123" evidence="3">
    <location>
        <begin position="452"/>
        <end position="565"/>
    </location>
</feature>
<dbReference type="CDD" id="cd00063">
    <property type="entry name" value="FN3"/>
    <property type="match status" value="1"/>
</dbReference>
<dbReference type="Gene3D" id="2.60.40.10">
    <property type="entry name" value="Immunoglobulins"/>
    <property type="match status" value="1"/>
</dbReference>
<comment type="caution">
    <text evidence="4">The sequence shown here is derived from an EMBL/GenBank/DDBJ whole genome shotgun (WGS) entry which is preliminary data.</text>
</comment>
<dbReference type="SUPFAM" id="SSF49265">
    <property type="entry name" value="Fibronectin type III"/>
    <property type="match status" value="1"/>
</dbReference>
<dbReference type="InterPro" id="IPR036116">
    <property type="entry name" value="FN3_sf"/>
</dbReference>
<keyword evidence="1" id="KW-0732">Signal</keyword>
<dbReference type="InterPro" id="IPR032530">
    <property type="entry name" value="DUF4957"/>
</dbReference>
<accession>A0A9D2APA8</accession>
<dbReference type="InterPro" id="IPR013783">
    <property type="entry name" value="Ig-like_fold"/>
</dbReference>
<evidence type="ECO:0000313" key="5">
    <source>
        <dbReference type="Proteomes" id="UP000824246"/>
    </source>
</evidence>
<gene>
    <name evidence="4" type="ORF">H9982_01570</name>
</gene>
<evidence type="ECO:0000313" key="4">
    <source>
        <dbReference type="EMBL" id="HIX44888.1"/>
    </source>
</evidence>
<feature type="signal peptide" evidence="1">
    <location>
        <begin position="1"/>
        <end position="23"/>
    </location>
</feature>
<dbReference type="AlphaFoldDB" id="A0A9D2APA8"/>
<organism evidence="4 5">
    <name type="scientific">Candidatus Barnesiella excrementipullorum</name>
    <dbReference type="NCBI Taxonomy" id="2838479"/>
    <lineage>
        <taxon>Bacteria</taxon>
        <taxon>Pseudomonadati</taxon>
        <taxon>Bacteroidota</taxon>
        <taxon>Bacteroidia</taxon>
        <taxon>Bacteroidales</taxon>
        <taxon>Barnesiellaceae</taxon>
        <taxon>Barnesiella</taxon>
    </lineage>
</organism>
<name>A0A9D2APA8_9BACT</name>
<evidence type="ECO:0000256" key="1">
    <source>
        <dbReference type="SAM" id="SignalP"/>
    </source>
</evidence>
<dbReference type="EMBL" id="DXFB01000039">
    <property type="protein sequence ID" value="HIX44888.1"/>
    <property type="molecule type" value="Genomic_DNA"/>
</dbReference>
<reference evidence="4" key="2">
    <citation type="submission" date="2021-04" db="EMBL/GenBank/DDBJ databases">
        <authorList>
            <person name="Gilroy R."/>
        </authorList>
    </citation>
    <scope>NUCLEOTIDE SEQUENCE</scope>
    <source>
        <strain evidence="4">ChiHjej12B11-16260</strain>
    </source>
</reference>
<dbReference type="PROSITE" id="PS51257">
    <property type="entry name" value="PROKAR_LIPOPROTEIN"/>
    <property type="match status" value="1"/>
</dbReference>
<proteinExistence type="predicted"/>
<dbReference type="InterPro" id="IPR033427">
    <property type="entry name" value="DUF5123"/>
</dbReference>
<protein>
    <submittedName>
        <fullName evidence="4">DUF4957 domain-containing protein</fullName>
    </submittedName>
</protein>
<feature type="chain" id="PRO_5039566641" evidence="1">
    <location>
        <begin position="24"/>
        <end position="566"/>
    </location>
</feature>
<dbReference type="Pfam" id="PF16318">
    <property type="entry name" value="DUF4957"/>
    <property type="match status" value="1"/>
</dbReference>
<evidence type="ECO:0000259" key="3">
    <source>
        <dbReference type="Pfam" id="PF17161"/>
    </source>
</evidence>
<sequence length="566" mass="61567">MKKINKIAVWGLAALAAAFTACEDNMITGEIDYPVENLSRLFAPVEFKEVKPMPDGFRIQWTPVDGAQGYIFQFCADSLFNEGSDEYYAGHPNASRVVLSDTLVTTATVDTITGLGLEQEYFIRMAAFAQGKEQSHWLVSDRSYKTEARVVPQVLKDVDRNEVYTNEATVSWYVDMLGENPMDQLIIKVSGEGTEETVINLDAATQMAGQYTFTGLLEATSYEVRGHNSAIEGEWGDYNTVSFRTKSGQGDAVRYDGSTDFNTFLANLPNASTVFIPVGTTVTCVDGDKQTNVLITKDVTIRGESAAGEDKPVISVKEFRIVGNVNSIVFENVKLDAGETGGSYVFNLHKEEGSVFAGCGELSFIDCEITGYANAIIRHQGNEGTGIDEVTVDNCYIHDFNLSGSSYALFMFKNADYYVGAFNITNSTFFNVGTNIIEHRLTDTAIHNCNATISDCTFQNCGSNSRTMFDFDKTATGTVTFENCVFGAIMDPSVHKGFRGSYVVTNVRNCYASDDFTFASSAGILGDIPKFGAPAADIFVDAAGGNLTLTGVAASYAGTIGDPRWY</sequence>
<reference evidence="4" key="1">
    <citation type="journal article" date="2021" name="PeerJ">
        <title>Extensive microbial diversity within the chicken gut microbiome revealed by metagenomics and culture.</title>
        <authorList>
            <person name="Gilroy R."/>
            <person name="Ravi A."/>
            <person name="Getino M."/>
            <person name="Pursley I."/>
            <person name="Horton D.L."/>
            <person name="Alikhan N.F."/>
            <person name="Baker D."/>
            <person name="Gharbi K."/>
            <person name="Hall N."/>
            <person name="Watson M."/>
            <person name="Adriaenssens E.M."/>
            <person name="Foster-Nyarko E."/>
            <person name="Jarju S."/>
            <person name="Secka A."/>
            <person name="Antonio M."/>
            <person name="Oren A."/>
            <person name="Chaudhuri R.R."/>
            <person name="La Ragione R."/>
            <person name="Hildebrand F."/>
            <person name="Pallen M.J."/>
        </authorList>
    </citation>
    <scope>NUCLEOTIDE SEQUENCE</scope>
    <source>
        <strain evidence="4">ChiHjej12B11-16260</strain>
    </source>
</reference>
<dbReference type="SUPFAM" id="SSF51126">
    <property type="entry name" value="Pectin lyase-like"/>
    <property type="match status" value="1"/>
</dbReference>
<feature type="domain" description="DUF4957" evidence="2">
    <location>
        <begin position="291"/>
        <end position="431"/>
    </location>
</feature>